<proteinExistence type="predicted"/>
<comment type="caution">
    <text evidence="1">The sequence shown here is derived from an EMBL/GenBank/DDBJ whole genome shotgun (WGS) entry which is preliminary data.</text>
</comment>
<name>A0A6N8LNP5_9SPHN</name>
<dbReference type="RefSeq" id="WP_160146765.1">
    <property type="nucleotide sequence ID" value="NZ_FNBI01000004.1"/>
</dbReference>
<dbReference type="OrthoDB" id="7584030at2"/>
<evidence type="ECO:0008006" key="3">
    <source>
        <dbReference type="Google" id="ProtNLM"/>
    </source>
</evidence>
<accession>A0A6N8LNP5</accession>
<gene>
    <name evidence="1" type="ORF">GQR91_00570</name>
</gene>
<dbReference type="Proteomes" id="UP000436801">
    <property type="component" value="Unassembled WGS sequence"/>
</dbReference>
<sequence>MLVPILAVTTSGANAQEFKYNCQNEPIAIAIPGDRLDRSIEKLRLATRCPISGTKLARGKRSKPVVGTMVPEEALQAMLNGTGLESRPIKGGFEIVRTRVR</sequence>
<dbReference type="AlphaFoldDB" id="A0A6N8LNP5"/>
<evidence type="ECO:0000313" key="2">
    <source>
        <dbReference type="Proteomes" id="UP000436801"/>
    </source>
</evidence>
<reference evidence="1 2" key="1">
    <citation type="submission" date="2019-12" db="EMBL/GenBank/DDBJ databases">
        <authorList>
            <person name="Zheng J."/>
        </authorList>
    </citation>
    <scope>NUCLEOTIDE SEQUENCE [LARGE SCALE GENOMIC DNA]</scope>
    <source>
        <strain evidence="1 2">DSM 27347</strain>
    </source>
</reference>
<organism evidence="1 2">
    <name type="scientific">Sphingomonas carotinifaciens</name>
    <dbReference type="NCBI Taxonomy" id="1166323"/>
    <lineage>
        <taxon>Bacteria</taxon>
        <taxon>Pseudomonadati</taxon>
        <taxon>Pseudomonadota</taxon>
        <taxon>Alphaproteobacteria</taxon>
        <taxon>Sphingomonadales</taxon>
        <taxon>Sphingomonadaceae</taxon>
        <taxon>Sphingomonas</taxon>
    </lineage>
</organism>
<evidence type="ECO:0000313" key="1">
    <source>
        <dbReference type="EMBL" id="MWC42157.1"/>
    </source>
</evidence>
<dbReference type="Gene3D" id="3.55.50.30">
    <property type="match status" value="1"/>
</dbReference>
<protein>
    <recommendedName>
        <fullName evidence="3">Secretin/TonB short N-terminal domain-containing protein</fullName>
    </recommendedName>
</protein>
<dbReference type="EMBL" id="WSUT01000001">
    <property type="protein sequence ID" value="MWC42157.1"/>
    <property type="molecule type" value="Genomic_DNA"/>
</dbReference>